<reference evidence="1 2" key="3">
    <citation type="journal article" date="2013" name="Rice">
        <title>Improvement of the Oryza sativa Nipponbare reference genome using next generation sequence and optical map data.</title>
        <authorList>
            <person name="Kawahara Y."/>
            <person name="de la Bastide M."/>
            <person name="Hamilton J.P."/>
            <person name="Kanamori H."/>
            <person name="McCombie W.R."/>
            <person name="Ouyang S."/>
            <person name="Schwartz D.C."/>
            <person name="Tanaka T."/>
            <person name="Wu J."/>
            <person name="Zhou S."/>
            <person name="Childs K.L."/>
            <person name="Davidson R.M."/>
            <person name="Lin H."/>
            <person name="Quesada-Ocampo L."/>
            <person name="Vaillancourt B."/>
            <person name="Sakai H."/>
            <person name="Lee S.S."/>
            <person name="Kim J."/>
            <person name="Numa H."/>
            <person name="Itoh T."/>
            <person name="Buell C.R."/>
            <person name="Matsumoto T."/>
        </authorList>
    </citation>
    <scope>NUCLEOTIDE SEQUENCE [LARGE SCALE GENOMIC DNA]</scope>
    <source>
        <strain evidence="2">cv. Nipponbare</strain>
    </source>
</reference>
<name>A0A0P0XEI6_ORYSJ</name>
<evidence type="ECO:0000313" key="2">
    <source>
        <dbReference type="Proteomes" id="UP000059680"/>
    </source>
</evidence>
<dbReference type="AlphaFoldDB" id="A0A0P0XEI6"/>
<dbReference type="InParanoid" id="A0A0P0XEI6"/>
<proteinExistence type="predicted"/>
<dbReference type="EMBL" id="AP014964">
    <property type="protein sequence ID" value="BAT04844.1"/>
    <property type="molecule type" value="Genomic_DNA"/>
</dbReference>
<protein>
    <submittedName>
        <fullName evidence="1">Os08g0310400 protein</fullName>
    </submittedName>
</protein>
<dbReference type="PaxDb" id="39947-A0A0P0XEI6"/>
<reference evidence="1 2" key="2">
    <citation type="journal article" date="2013" name="Plant Cell Physiol.">
        <title>Rice Annotation Project Database (RAP-DB): an integrative and interactive database for rice genomics.</title>
        <authorList>
            <person name="Sakai H."/>
            <person name="Lee S.S."/>
            <person name="Tanaka T."/>
            <person name="Numa H."/>
            <person name="Kim J."/>
            <person name="Kawahara Y."/>
            <person name="Wakimoto H."/>
            <person name="Yang C.C."/>
            <person name="Iwamoto M."/>
            <person name="Abe T."/>
            <person name="Yamada Y."/>
            <person name="Muto A."/>
            <person name="Inokuchi H."/>
            <person name="Ikemura T."/>
            <person name="Matsumoto T."/>
            <person name="Sasaki T."/>
            <person name="Itoh T."/>
        </authorList>
    </citation>
    <scope>NUCLEOTIDE SEQUENCE [LARGE SCALE GENOMIC DNA]</scope>
    <source>
        <strain evidence="2">cv. Nipponbare</strain>
    </source>
</reference>
<reference evidence="2" key="1">
    <citation type="journal article" date="2005" name="Nature">
        <title>The map-based sequence of the rice genome.</title>
        <authorList>
            <consortium name="International rice genome sequencing project (IRGSP)"/>
            <person name="Matsumoto T."/>
            <person name="Wu J."/>
            <person name="Kanamori H."/>
            <person name="Katayose Y."/>
            <person name="Fujisawa M."/>
            <person name="Namiki N."/>
            <person name="Mizuno H."/>
            <person name="Yamamoto K."/>
            <person name="Antonio B.A."/>
            <person name="Baba T."/>
            <person name="Sakata K."/>
            <person name="Nagamura Y."/>
            <person name="Aoki H."/>
            <person name="Arikawa K."/>
            <person name="Arita K."/>
            <person name="Bito T."/>
            <person name="Chiden Y."/>
            <person name="Fujitsuka N."/>
            <person name="Fukunaka R."/>
            <person name="Hamada M."/>
            <person name="Harada C."/>
            <person name="Hayashi A."/>
            <person name="Hijishita S."/>
            <person name="Honda M."/>
            <person name="Hosokawa S."/>
            <person name="Ichikawa Y."/>
            <person name="Idonuma A."/>
            <person name="Iijima M."/>
            <person name="Ikeda M."/>
            <person name="Ikeno M."/>
            <person name="Ito K."/>
            <person name="Ito S."/>
            <person name="Ito T."/>
            <person name="Ito Y."/>
            <person name="Ito Y."/>
            <person name="Iwabuchi A."/>
            <person name="Kamiya K."/>
            <person name="Karasawa W."/>
            <person name="Kurita K."/>
            <person name="Katagiri S."/>
            <person name="Kikuta A."/>
            <person name="Kobayashi H."/>
            <person name="Kobayashi N."/>
            <person name="Machita K."/>
            <person name="Maehara T."/>
            <person name="Masukawa M."/>
            <person name="Mizubayashi T."/>
            <person name="Mukai Y."/>
            <person name="Nagasaki H."/>
            <person name="Nagata Y."/>
            <person name="Naito S."/>
            <person name="Nakashima M."/>
            <person name="Nakama Y."/>
            <person name="Nakamichi Y."/>
            <person name="Nakamura M."/>
            <person name="Meguro A."/>
            <person name="Negishi M."/>
            <person name="Ohta I."/>
            <person name="Ohta T."/>
            <person name="Okamoto M."/>
            <person name="Ono N."/>
            <person name="Saji S."/>
            <person name="Sakaguchi M."/>
            <person name="Sakai K."/>
            <person name="Shibata M."/>
            <person name="Shimokawa T."/>
            <person name="Song J."/>
            <person name="Takazaki Y."/>
            <person name="Terasawa K."/>
            <person name="Tsugane M."/>
            <person name="Tsuji K."/>
            <person name="Ueda S."/>
            <person name="Waki K."/>
            <person name="Yamagata H."/>
            <person name="Yamamoto M."/>
            <person name="Yamamoto S."/>
            <person name="Yamane H."/>
            <person name="Yoshiki S."/>
            <person name="Yoshihara R."/>
            <person name="Yukawa K."/>
            <person name="Zhong H."/>
            <person name="Yano M."/>
            <person name="Yuan Q."/>
            <person name="Ouyang S."/>
            <person name="Liu J."/>
            <person name="Jones K.M."/>
            <person name="Gansberger K."/>
            <person name="Moffat K."/>
            <person name="Hill J."/>
            <person name="Bera J."/>
            <person name="Fadrosh D."/>
            <person name="Jin S."/>
            <person name="Johri S."/>
            <person name="Kim M."/>
            <person name="Overton L."/>
            <person name="Reardon M."/>
            <person name="Tsitrin T."/>
            <person name="Vuong H."/>
            <person name="Weaver B."/>
            <person name="Ciecko A."/>
            <person name="Tallon L."/>
            <person name="Jackson J."/>
            <person name="Pai G."/>
            <person name="Aken S.V."/>
            <person name="Utterback T."/>
            <person name="Reidmuller S."/>
            <person name="Feldblyum T."/>
            <person name="Hsiao J."/>
            <person name="Zismann V."/>
            <person name="Iobst S."/>
            <person name="de Vazeille A.R."/>
            <person name="Buell C.R."/>
            <person name="Ying K."/>
            <person name="Li Y."/>
            <person name="Lu T."/>
            <person name="Huang Y."/>
            <person name="Zhao Q."/>
            <person name="Feng Q."/>
            <person name="Zhang L."/>
            <person name="Zhu J."/>
            <person name="Weng Q."/>
            <person name="Mu J."/>
            <person name="Lu Y."/>
            <person name="Fan D."/>
            <person name="Liu Y."/>
            <person name="Guan J."/>
            <person name="Zhang Y."/>
            <person name="Yu S."/>
            <person name="Liu X."/>
            <person name="Zhang Y."/>
            <person name="Hong G."/>
            <person name="Han B."/>
            <person name="Choisne N."/>
            <person name="Demange N."/>
            <person name="Orjeda G."/>
            <person name="Samain S."/>
            <person name="Cattolico L."/>
            <person name="Pelletier E."/>
            <person name="Couloux A."/>
            <person name="Segurens B."/>
            <person name="Wincker P."/>
            <person name="D'Hont A."/>
            <person name="Scarpelli C."/>
            <person name="Weissenbach J."/>
            <person name="Salanoubat M."/>
            <person name="Quetier F."/>
            <person name="Yu Y."/>
            <person name="Kim H.R."/>
            <person name="Rambo T."/>
            <person name="Currie J."/>
            <person name="Collura K."/>
            <person name="Luo M."/>
            <person name="Yang T."/>
            <person name="Ammiraju J.S.S."/>
            <person name="Engler F."/>
            <person name="Soderlund C."/>
            <person name="Wing R.A."/>
            <person name="Palmer L.E."/>
            <person name="de la Bastide M."/>
            <person name="Spiegel L."/>
            <person name="Nascimento L."/>
            <person name="Zutavern T."/>
            <person name="O'Shaughnessy A."/>
            <person name="Dike S."/>
            <person name="Dedhia N."/>
            <person name="Preston R."/>
            <person name="Balija V."/>
            <person name="McCombie W.R."/>
            <person name="Chow T."/>
            <person name="Chen H."/>
            <person name="Chung M."/>
            <person name="Chen C."/>
            <person name="Shaw J."/>
            <person name="Wu H."/>
            <person name="Hsiao K."/>
            <person name="Chao Y."/>
            <person name="Chu M."/>
            <person name="Cheng C."/>
            <person name="Hour A."/>
            <person name="Lee P."/>
            <person name="Lin S."/>
            <person name="Lin Y."/>
            <person name="Liou J."/>
            <person name="Liu S."/>
            <person name="Hsing Y."/>
            <person name="Raghuvanshi S."/>
            <person name="Mohanty A."/>
            <person name="Bharti A.K."/>
            <person name="Gaur A."/>
            <person name="Gupta V."/>
            <person name="Kumar D."/>
            <person name="Ravi V."/>
            <person name="Vij S."/>
            <person name="Kapur A."/>
            <person name="Khurana P."/>
            <person name="Khurana P."/>
            <person name="Khurana J.P."/>
            <person name="Tyagi A.K."/>
            <person name="Gaikwad K."/>
            <person name="Singh A."/>
            <person name="Dalal V."/>
            <person name="Srivastava S."/>
            <person name="Dixit A."/>
            <person name="Pal A.K."/>
            <person name="Ghazi I.A."/>
            <person name="Yadav M."/>
            <person name="Pandit A."/>
            <person name="Bhargava A."/>
            <person name="Sureshbabu K."/>
            <person name="Batra K."/>
            <person name="Sharma T.R."/>
            <person name="Mohapatra T."/>
            <person name="Singh N.K."/>
            <person name="Messing J."/>
            <person name="Nelson A.B."/>
            <person name="Fuks G."/>
            <person name="Kavchok S."/>
            <person name="Keizer G."/>
            <person name="Linton E."/>
            <person name="Llaca V."/>
            <person name="Song R."/>
            <person name="Tanyolac B."/>
            <person name="Young S."/>
            <person name="Ho-Il K."/>
            <person name="Hahn J.H."/>
            <person name="Sangsakoo G."/>
            <person name="Vanavichit A."/>
            <person name="de Mattos Luiz.A.T."/>
            <person name="Zimmer P.D."/>
            <person name="Malone G."/>
            <person name="Dellagostin O."/>
            <person name="de Oliveira A.C."/>
            <person name="Bevan M."/>
            <person name="Bancroft I."/>
            <person name="Minx P."/>
            <person name="Cordum H."/>
            <person name="Wilson R."/>
            <person name="Cheng Z."/>
            <person name="Jin W."/>
            <person name="Jiang J."/>
            <person name="Leong S.A."/>
            <person name="Iwama H."/>
            <person name="Gojobori T."/>
            <person name="Itoh T."/>
            <person name="Niimura Y."/>
            <person name="Fujii Y."/>
            <person name="Habara T."/>
            <person name="Sakai H."/>
            <person name="Sato Y."/>
            <person name="Wilson G."/>
            <person name="Kumar K."/>
            <person name="McCouch S."/>
            <person name="Juretic N."/>
            <person name="Hoen D."/>
            <person name="Wright S."/>
            <person name="Bruskiewich R."/>
            <person name="Bureau T."/>
            <person name="Miyao A."/>
            <person name="Hirochika H."/>
            <person name="Nishikawa T."/>
            <person name="Kadowaki K."/>
            <person name="Sugiura M."/>
            <person name="Burr B."/>
            <person name="Sasaki T."/>
        </authorList>
    </citation>
    <scope>NUCLEOTIDE SEQUENCE [LARGE SCALE GENOMIC DNA]</scope>
    <source>
        <strain evidence="2">cv. Nipponbare</strain>
    </source>
</reference>
<organism evidence="1 2">
    <name type="scientific">Oryza sativa subsp. japonica</name>
    <name type="common">Rice</name>
    <dbReference type="NCBI Taxonomy" id="39947"/>
    <lineage>
        <taxon>Eukaryota</taxon>
        <taxon>Viridiplantae</taxon>
        <taxon>Streptophyta</taxon>
        <taxon>Embryophyta</taxon>
        <taxon>Tracheophyta</taxon>
        <taxon>Spermatophyta</taxon>
        <taxon>Magnoliopsida</taxon>
        <taxon>Liliopsida</taxon>
        <taxon>Poales</taxon>
        <taxon>Poaceae</taxon>
        <taxon>BOP clade</taxon>
        <taxon>Oryzoideae</taxon>
        <taxon>Oryzeae</taxon>
        <taxon>Oryzinae</taxon>
        <taxon>Oryza</taxon>
        <taxon>Oryza sativa</taxon>
    </lineage>
</organism>
<sequence length="83" mass="9031">MRGRDVGAADELEFAWAGHRRKRPGGRGCKRRCELVLSGLPLHGGSAVPCMPSRAPIRTSTKCLVFVVVVRELASCGHWACWG</sequence>
<gene>
    <name evidence="1" type="ordered locus">Os08g0310400</name>
    <name evidence="1" type="ORF">OSNPB_080310400</name>
</gene>
<dbReference type="Proteomes" id="UP000059680">
    <property type="component" value="Chromosome 8"/>
</dbReference>
<evidence type="ECO:0000313" key="1">
    <source>
        <dbReference type="EMBL" id="BAT04844.1"/>
    </source>
</evidence>
<keyword evidence="2" id="KW-1185">Reference proteome</keyword>
<accession>A0A0P0XEI6</accession>